<feature type="compositionally biased region" description="Basic and acidic residues" evidence="1">
    <location>
        <begin position="1"/>
        <end position="10"/>
    </location>
</feature>
<feature type="compositionally biased region" description="Basic residues" evidence="1">
    <location>
        <begin position="108"/>
        <end position="123"/>
    </location>
</feature>
<dbReference type="EMBL" id="CM008048">
    <property type="protein sequence ID" value="PVH62816.1"/>
    <property type="molecule type" value="Genomic_DNA"/>
</dbReference>
<proteinExistence type="predicted"/>
<dbReference type="AlphaFoldDB" id="A0A2T8KKW7"/>
<gene>
    <name evidence="2" type="ORF">PAHAL_3G407800</name>
</gene>
<dbReference type="Gramene" id="PVH62816">
    <property type="protein sequence ID" value="PVH62816"/>
    <property type="gene ID" value="PAHAL_3G407800"/>
</dbReference>
<organism evidence="2">
    <name type="scientific">Panicum hallii</name>
    <dbReference type="NCBI Taxonomy" id="206008"/>
    <lineage>
        <taxon>Eukaryota</taxon>
        <taxon>Viridiplantae</taxon>
        <taxon>Streptophyta</taxon>
        <taxon>Embryophyta</taxon>
        <taxon>Tracheophyta</taxon>
        <taxon>Spermatophyta</taxon>
        <taxon>Magnoliopsida</taxon>
        <taxon>Liliopsida</taxon>
        <taxon>Poales</taxon>
        <taxon>Poaceae</taxon>
        <taxon>PACMAD clade</taxon>
        <taxon>Panicoideae</taxon>
        <taxon>Panicodae</taxon>
        <taxon>Paniceae</taxon>
        <taxon>Panicinae</taxon>
        <taxon>Panicum</taxon>
        <taxon>Panicum sect. Panicum</taxon>
    </lineage>
</organism>
<accession>A0A2T8KKW7</accession>
<protein>
    <submittedName>
        <fullName evidence="2">Uncharacterized protein</fullName>
    </submittedName>
</protein>
<dbReference type="Proteomes" id="UP000243499">
    <property type="component" value="Chromosome 3"/>
</dbReference>
<evidence type="ECO:0000313" key="2">
    <source>
        <dbReference type="EMBL" id="PVH62816.1"/>
    </source>
</evidence>
<sequence length="179" mass="19261">MPSRRGENRSRARQPRGPAGSGTGRGRGESSSARQGPRVKSWTNGHSGGCWVGEWGGAPLTPRDKRRAPAPLRNRSRGAPGAAGPVWLARSRDAGGARGRASNEESGRRRRSNGAPTGRRRLGGSRPTGRGGPARRLVSRGSRLFSYPDYSCRYCQCPPTFPSSSARRRSLLVMCTPRP</sequence>
<name>A0A2T8KKW7_9POAL</name>
<reference evidence="2" key="1">
    <citation type="submission" date="2018-04" db="EMBL/GenBank/DDBJ databases">
        <title>WGS assembly of Panicum hallii.</title>
        <authorList>
            <person name="Lovell J."/>
            <person name="Jenkins J."/>
            <person name="Lowry D."/>
            <person name="Mamidi S."/>
            <person name="Sreedasyam A."/>
            <person name="Weng X."/>
            <person name="Barry K."/>
            <person name="Bonette J."/>
            <person name="Campitelli B."/>
            <person name="Daum C."/>
            <person name="Gordon S."/>
            <person name="Gould B."/>
            <person name="Lipzen A."/>
            <person name="Macqueen A."/>
            <person name="Palacio-Mejia J."/>
            <person name="Plott C."/>
            <person name="Shakirov E."/>
            <person name="Shu S."/>
            <person name="Yoshinaga Y."/>
            <person name="Zane M."/>
            <person name="Rokhsar D."/>
            <person name="Grimwood J."/>
            <person name="Schmutz J."/>
            <person name="Juenger T."/>
        </authorList>
    </citation>
    <scope>NUCLEOTIDE SEQUENCE [LARGE SCALE GENOMIC DNA]</scope>
    <source>
        <strain evidence="2">FIL2</strain>
    </source>
</reference>
<feature type="region of interest" description="Disordered" evidence="1">
    <location>
        <begin position="1"/>
        <end position="136"/>
    </location>
</feature>
<feature type="compositionally biased region" description="Basic and acidic residues" evidence="1">
    <location>
        <begin position="90"/>
        <end position="107"/>
    </location>
</feature>
<evidence type="ECO:0000256" key="1">
    <source>
        <dbReference type="SAM" id="MobiDB-lite"/>
    </source>
</evidence>
<feature type="compositionally biased region" description="Gly residues" evidence="1">
    <location>
        <begin position="46"/>
        <end position="56"/>
    </location>
</feature>